<dbReference type="Proteomes" id="UP000030745">
    <property type="component" value="Unassembled WGS sequence"/>
</dbReference>
<keyword evidence="5" id="KW-1185">Reference proteome</keyword>
<keyword evidence="3" id="KW-0732">Signal</keyword>
<gene>
    <name evidence="4" type="ORF">SPRG_10047</name>
</gene>
<dbReference type="KEGG" id="spar:SPRG_10047"/>
<keyword evidence="2" id="KW-0472">Membrane</keyword>
<feature type="chain" id="PRO_5001638333" evidence="3">
    <location>
        <begin position="22"/>
        <end position="242"/>
    </location>
</feature>
<keyword evidence="2" id="KW-0812">Transmembrane</keyword>
<evidence type="ECO:0000256" key="1">
    <source>
        <dbReference type="SAM" id="MobiDB-lite"/>
    </source>
</evidence>
<dbReference type="OrthoDB" id="79584at2759"/>
<name>A0A067CAQ4_SAPPC</name>
<evidence type="ECO:0000256" key="2">
    <source>
        <dbReference type="SAM" id="Phobius"/>
    </source>
</evidence>
<feature type="signal peptide" evidence="3">
    <location>
        <begin position="1"/>
        <end position="21"/>
    </location>
</feature>
<dbReference type="AlphaFoldDB" id="A0A067CAQ4"/>
<proteinExistence type="predicted"/>
<reference evidence="4 5" key="1">
    <citation type="journal article" date="2013" name="PLoS Genet.">
        <title>Distinctive expansion of potential virulence genes in the genome of the oomycete fish pathogen Saprolegnia parasitica.</title>
        <authorList>
            <person name="Jiang R.H."/>
            <person name="de Bruijn I."/>
            <person name="Haas B.J."/>
            <person name="Belmonte R."/>
            <person name="Lobach L."/>
            <person name="Christie J."/>
            <person name="van den Ackerveken G."/>
            <person name="Bottin A."/>
            <person name="Bulone V."/>
            <person name="Diaz-Moreno S.M."/>
            <person name="Dumas B."/>
            <person name="Fan L."/>
            <person name="Gaulin E."/>
            <person name="Govers F."/>
            <person name="Grenville-Briggs L.J."/>
            <person name="Horner N.R."/>
            <person name="Levin J.Z."/>
            <person name="Mammella M."/>
            <person name="Meijer H.J."/>
            <person name="Morris P."/>
            <person name="Nusbaum C."/>
            <person name="Oome S."/>
            <person name="Phillips A.J."/>
            <person name="van Rooyen D."/>
            <person name="Rzeszutek E."/>
            <person name="Saraiva M."/>
            <person name="Secombes C.J."/>
            <person name="Seidl M.F."/>
            <person name="Snel B."/>
            <person name="Stassen J.H."/>
            <person name="Sykes S."/>
            <person name="Tripathy S."/>
            <person name="van den Berg H."/>
            <person name="Vega-Arreguin J.C."/>
            <person name="Wawra S."/>
            <person name="Young S.K."/>
            <person name="Zeng Q."/>
            <person name="Dieguez-Uribeondo J."/>
            <person name="Russ C."/>
            <person name="Tyler B.M."/>
            <person name="van West P."/>
        </authorList>
    </citation>
    <scope>NUCLEOTIDE SEQUENCE [LARGE SCALE GENOMIC DNA]</scope>
    <source>
        <strain evidence="4 5">CBS 223.65</strain>
    </source>
</reference>
<evidence type="ECO:0000256" key="3">
    <source>
        <dbReference type="SAM" id="SignalP"/>
    </source>
</evidence>
<keyword evidence="2" id="KW-1133">Transmembrane helix</keyword>
<feature type="transmembrane region" description="Helical" evidence="2">
    <location>
        <begin position="171"/>
        <end position="191"/>
    </location>
</feature>
<sequence>MFGLKKLACIAVAALAAMASASSPVNTTAPAVNGTSVVPPASQYTLTLFGKLLGDLNIEHVEGQPLTDEEYNKAVDDLEELFLNKVPKSKLKEYKAELTALLARISVAELEQLFSDVSFELTKYVLEDSSANTTATANVTVPANTTTKAPVIVKAAESTNDKFLGLDNKQIIVSGGAIGGFMVVVAVALAVSASREKKAAPAQSVLADNVIDEIEAAEKASPAAKDADVEDMTSESPSVVSV</sequence>
<organism evidence="4 5">
    <name type="scientific">Saprolegnia parasitica (strain CBS 223.65)</name>
    <dbReference type="NCBI Taxonomy" id="695850"/>
    <lineage>
        <taxon>Eukaryota</taxon>
        <taxon>Sar</taxon>
        <taxon>Stramenopiles</taxon>
        <taxon>Oomycota</taxon>
        <taxon>Saprolegniomycetes</taxon>
        <taxon>Saprolegniales</taxon>
        <taxon>Saprolegniaceae</taxon>
        <taxon>Saprolegnia</taxon>
    </lineage>
</organism>
<dbReference type="RefSeq" id="XP_012205371.1">
    <property type="nucleotide sequence ID" value="XM_012349981.1"/>
</dbReference>
<accession>A0A067CAQ4</accession>
<evidence type="ECO:0000313" key="4">
    <source>
        <dbReference type="EMBL" id="KDO23902.1"/>
    </source>
</evidence>
<dbReference type="GeneID" id="24132180"/>
<dbReference type="VEuPathDB" id="FungiDB:SPRG_10047"/>
<feature type="region of interest" description="Disordered" evidence="1">
    <location>
        <begin position="219"/>
        <end position="242"/>
    </location>
</feature>
<dbReference type="EMBL" id="KK583248">
    <property type="protein sequence ID" value="KDO23902.1"/>
    <property type="molecule type" value="Genomic_DNA"/>
</dbReference>
<protein>
    <submittedName>
        <fullName evidence="4">Uncharacterized protein</fullName>
    </submittedName>
</protein>
<evidence type="ECO:0000313" key="5">
    <source>
        <dbReference type="Proteomes" id="UP000030745"/>
    </source>
</evidence>